<evidence type="ECO:0000259" key="1">
    <source>
        <dbReference type="Pfam" id="PF17338"/>
    </source>
</evidence>
<evidence type="ECO:0000313" key="3">
    <source>
        <dbReference type="EMBL" id="CAB4140630.1"/>
    </source>
</evidence>
<protein>
    <submittedName>
        <fullName evidence="2">Gene 88 protein</fullName>
    </submittedName>
</protein>
<name>A0A6J5M2Z7_9CAUD</name>
<feature type="domain" description="Gene product 88" evidence="1">
    <location>
        <begin position="21"/>
        <end position="212"/>
    </location>
</feature>
<evidence type="ECO:0000313" key="2">
    <source>
        <dbReference type="EMBL" id="CAB4139953.1"/>
    </source>
</evidence>
<dbReference type="EMBL" id="LR796369">
    <property type="protein sequence ID" value="CAB4139953.1"/>
    <property type="molecule type" value="Genomic_DNA"/>
</dbReference>
<proteinExistence type="predicted"/>
<gene>
    <name evidence="2" type="ORF">UFOVP356_47</name>
    <name evidence="3" type="ORF">UFOVP408_46</name>
    <name evidence="4" type="ORF">UFOVP676_27</name>
</gene>
<sequence length="223" mass="24030">MHAMTIAHAVSITGGLSEPSKMPGKAFGLPTAYCKTGQKMAAIKGSICSGCYAEKGFYSMYHKTVEPAQYARLDAVELAITSPEYRQAFIAAMSRLIGGDQYFRWHDAGDLQSWEHLALIADVARATPGTKHWIPTREYSMVREFLANGGTIPANLIVRLSAMFPDQPARIPASLSGVQGVDVSNVHKHASPVGHACPASKQGNACMDCRACWNAGTVSYLSH</sequence>
<evidence type="ECO:0000313" key="4">
    <source>
        <dbReference type="EMBL" id="CAB4156911.1"/>
    </source>
</evidence>
<organism evidence="2">
    <name type="scientific">uncultured Caudovirales phage</name>
    <dbReference type="NCBI Taxonomy" id="2100421"/>
    <lineage>
        <taxon>Viruses</taxon>
        <taxon>Duplodnaviria</taxon>
        <taxon>Heunggongvirae</taxon>
        <taxon>Uroviricota</taxon>
        <taxon>Caudoviricetes</taxon>
        <taxon>Peduoviridae</taxon>
        <taxon>Maltschvirus</taxon>
        <taxon>Maltschvirus maltsch</taxon>
    </lineage>
</organism>
<reference evidence="2" key="1">
    <citation type="submission" date="2020-04" db="EMBL/GenBank/DDBJ databases">
        <authorList>
            <person name="Chiriac C."/>
            <person name="Salcher M."/>
            <person name="Ghai R."/>
            <person name="Kavagutti S V."/>
        </authorList>
    </citation>
    <scope>NUCLEOTIDE SEQUENCE</scope>
</reference>
<dbReference type="EMBL" id="LR796646">
    <property type="protein sequence ID" value="CAB4156911.1"/>
    <property type="molecule type" value="Genomic_DNA"/>
</dbReference>
<dbReference type="Pfam" id="PF17338">
    <property type="entry name" value="GP88"/>
    <property type="match status" value="1"/>
</dbReference>
<accession>A0A6J5M2Z7</accession>
<dbReference type="EMBL" id="LR796373">
    <property type="protein sequence ID" value="CAB4140630.1"/>
    <property type="molecule type" value="Genomic_DNA"/>
</dbReference>
<dbReference type="InterPro" id="IPR020290">
    <property type="entry name" value="Gp88"/>
</dbReference>